<dbReference type="SUPFAM" id="SSF55073">
    <property type="entry name" value="Nucleotide cyclase"/>
    <property type="match status" value="1"/>
</dbReference>
<feature type="transmembrane region" description="Helical" evidence="1">
    <location>
        <begin position="39"/>
        <end position="58"/>
    </location>
</feature>
<dbReference type="InterPro" id="IPR043128">
    <property type="entry name" value="Rev_trsase/Diguanyl_cyclase"/>
</dbReference>
<dbReference type="InterPro" id="IPR000160">
    <property type="entry name" value="GGDEF_dom"/>
</dbReference>
<dbReference type="Proteomes" id="UP000324760">
    <property type="component" value="Chromosome"/>
</dbReference>
<name>A0A5P1RDB8_9GAMM</name>
<dbReference type="InterPro" id="IPR029787">
    <property type="entry name" value="Nucleotide_cyclase"/>
</dbReference>
<dbReference type="OrthoDB" id="420409at2"/>
<dbReference type="KEGG" id="ncu:F0U83_11465"/>
<reference evidence="3 4" key="1">
    <citation type="journal article" date="2019" name="Biochem. Eng. J.">
        <title>Metabolic engineering of the marine bacteria Neptunomonas concharum for the production of acetoin and meso-2,3-butanediol from acetate.</title>
        <authorList>
            <person name="Li W."/>
            <person name="Pu N."/>
            <person name="Liu C.-X."/>
            <person name="Yuan Q.-P."/>
            <person name="Li Z.-J."/>
        </authorList>
    </citation>
    <scope>NUCLEOTIDE SEQUENCE [LARGE SCALE GENOMIC DNA]</scope>
    <source>
        <strain evidence="3 4">JCM17730</strain>
    </source>
</reference>
<keyword evidence="1" id="KW-1133">Transmembrane helix</keyword>
<evidence type="ECO:0000313" key="4">
    <source>
        <dbReference type="Proteomes" id="UP000324760"/>
    </source>
</evidence>
<dbReference type="EMBL" id="CP043869">
    <property type="protein sequence ID" value="QEQ97282.1"/>
    <property type="molecule type" value="Genomic_DNA"/>
</dbReference>
<keyword evidence="1" id="KW-0472">Membrane</keyword>
<keyword evidence="4" id="KW-1185">Reference proteome</keyword>
<dbReference type="PROSITE" id="PS50887">
    <property type="entry name" value="GGDEF"/>
    <property type="match status" value="1"/>
</dbReference>
<dbReference type="RefSeq" id="WP_138987076.1">
    <property type="nucleotide sequence ID" value="NZ_CP043869.1"/>
</dbReference>
<dbReference type="AlphaFoldDB" id="A0A5P1RDB8"/>
<evidence type="ECO:0000256" key="1">
    <source>
        <dbReference type="SAM" id="Phobius"/>
    </source>
</evidence>
<dbReference type="SMART" id="SM00267">
    <property type="entry name" value="GGDEF"/>
    <property type="match status" value="1"/>
</dbReference>
<proteinExistence type="predicted"/>
<organism evidence="3 4">
    <name type="scientific">Neptunomonas concharum</name>
    <dbReference type="NCBI Taxonomy" id="1031538"/>
    <lineage>
        <taxon>Bacteria</taxon>
        <taxon>Pseudomonadati</taxon>
        <taxon>Pseudomonadota</taxon>
        <taxon>Gammaproteobacteria</taxon>
        <taxon>Oceanospirillales</taxon>
        <taxon>Oceanospirillaceae</taxon>
        <taxon>Neptunomonas</taxon>
    </lineage>
</organism>
<keyword evidence="1" id="KW-0812">Transmembrane</keyword>
<evidence type="ECO:0000259" key="2">
    <source>
        <dbReference type="PROSITE" id="PS50887"/>
    </source>
</evidence>
<feature type="domain" description="GGDEF" evidence="2">
    <location>
        <begin position="103"/>
        <end position="220"/>
    </location>
</feature>
<evidence type="ECO:0000313" key="3">
    <source>
        <dbReference type="EMBL" id="QEQ97282.1"/>
    </source>
</evidence>
<dbReference type="Pfam" id="PF00990">
    <property type="entry name" value="GGDEF"/>
    <property type="match status" value="1"/>
</dbReference>
<gene>
    <name evidence="3" type="ORF">F0U83_11465</name>
</gene>
<sequence length="230" mass="24946">MATKQNTSLTHILWLAIGLCGLLFVSLVLPYVVYLPSNIGLVIKVLAFLGAATLVVWLTQFTYQQSTKVPVDKGTDMATGLPDNSKLLSKLELECRRCVREFVPLTVMLVGTPNPLAQNDLSALAQHLKQSVCRPGDVVARLSDTTFALLLPSTNELVQQLADRCLSTINELNLGEPVSIGVCTLQPTAELTVSFAIEKAQSQLNKALLEGGVVCFEAQEHTDPSVTYSY</sequence>
<dbReference type="Gene3D" id="3.30.70.270">
    <property type="match status" value="1"/>
</dbReference>
<feature type="transmembrane region" description="Helical" evidence="1">
    <location>
        <begin position="12"/>
        <end position="33"/>
    </location>
</feature>
<accession>A0A5P1RDB8</accession>
<protein>
    <submittedName>
        <fullName evidence="3">GGDEF domain-containing protein</fullName>
    </submittedName>
</protein>